<sequence>MNHPHDFDKDLCSYLYYWIGDKIYSNSSNKGVFTKLITMFFDVLNSKHLSYICGTLKTGIDKDTFKNNKLLFDYSKNHENIKLDTVYGDATCDKKYKDSLQNYIKIYKDAYSNCTGNSEKKYECDKYSEIWDEELYQKLSTFSCIHSENGRAVLELQEAYEQQQPAQVQNYIQDSATLPSPHRIPARDEDLVKNQHTRGQTFPRAYEPIQLDDATESGTSKTIAGSVAPVLGVSSISLLLYKVIENTIDIHTFIIYICFLFFK</sequence>
<dbReference type="Pfam" id="PF05795">
    <property type="entry name" value="Plasmodium_Vir"/>
    <property type="match status" value="1"/>
</dbReference>
<evidence type="ECO:0000313" key="1">
    <source>
        <dbReference type="EMBL" id="KMZ96158.1"/>
    </source>
</evidence>
<evidence type="ECO:0008006" key="3">
    <source>
        <dbReference type="Google" id="ProtNLM"/>
    </source>
</evidence>
<organism evidence="1 2">
    <name type="scientific">Plasmodium vivax North Korean</name>
    <dbReference type="NCBI Taxonomy" id="1035514"/>
    <lineage>
        <taxon>Eukaryota</taxon>
        <taxon>Sar</taxon>
        <taxon>Alveolata</taxon>
        <taxon>Apicomplexa</taxon>
        <taxon>Aconoidasida</taxon>
        <taxon>Haemosporida</taxon>
        <taxon>Plasmodiidae</taxon>
        <taxon>Plasmodium</taxon>
        <taxon>Plasmodium (Plasmodium)</taxon>
    </lineage>
</organism>
<proteinExistence type="predicted"/>
<dbReference type="Proteomes" id="UP000053239">
    <property type="component" value="Unassembled WGS sequence"/>
</dbReference>
<dbReference type="OrthoDB" id="389190at2759"/>
<dbReference type="EMBL" id="KQ235648">
    <property type="protein sequence ID" value="KMZ96158.1"/>
    <property type="molecule type" value="Genomic_DNA"/>
</dbReference>
<evidence type="ECO:0000313" key="2">
    <source>
        <dbReference type="Proteomes" id="UP000053239"/>
    </source>
</evidence>
<dbReference type="AlphaFoldDB" id="A0A0J9W6H7"/>
<accession>A0A0J9W6H7</accession>
<gene>
    <name evidence="1" type="ORF">PVNG_05804</name>
</gene>
<protein>
    <recommendedName>
        <fullName evidence="3">Variable surface protein Vir7-like protein</fullName>
    </recommendedName>
</protein>
<reference evidence="1 2" key="1">
    <citation type="submission" date="2011-09" db="EMBL/GenBank/DDBJ databases">
        <title>The Genome Sequence of Plasmodium vivax North Korean.</title>
        <authorList>
            <consortium name="The Broad Institute Genome Sequencing Platform"/>
            <consortium name="The Broad Institute Genome Sequencing Center for Infectious Disease"/>
            <person name="Neafsey D."/>
            <person name="Carlton J."/>
            <person name="Barnwell J."/>
            <person name="Collins W."/>
            <person name="Escalante A."/>
            <person name="Mullikin J."/>
            <person name="Saul A."/>
            <person name="Guigo R."/>
            <person name="Camara F."/>
            <person name="Young S.K."/>
            <person name="Zeng Q."/>
            <person name="Gargeya S."/>
            <person name="Fitzgerald M."/>
            <person name="Haas B."/>
            <person name="Abouelleil A."/>
            <person name="Alvarado L."/>
            <person name="Arachchi H.M."/>
            <person name="Berlin A."/>
            <person name="Brown A."/>
            <person name="Chapman S.B."/>
            <person name="Chen Z."/>
            <person name="Dunbar C."/>
            <person name="Freedman E."/>
            <person name="Gearin G."/>
            <person name="Gellesch M."/>
            <person name="Goldberg J."/>
            <person name="Griggs A."/>
            <person name="Gujja S."/>
            <person name="Heiman D."/>
            <person name="Howarth C."/>
            <person name="Larson L."/>
            <person name="Lui A."/>
            <person name="MacDonald P.J.P."/>
            <person name="Montmayeur A."/>
            <person name="Murphy C."/>
            <person name="Neiman D."/>
            <person name="Pearson M."/>
            <person name="Priest M."/>
            <person name="Roberts A."/>
            <person name="Saif S."/>
            <person name="Shea T."/>
            <person name="Shenoy N."/>
            <person name="Sisk P."/>
            <person name="Stolte C."/>
            <person name="Sykes S."/>
            <person name="Wortman J."/>
            <person name="Nusbaum C."/>
            <person name="Birren B."/>
        </authorList>
    </citation>
    <scope>NUCLEOTIDE SEQUENCE [LARGE SCALE GENOMIC DNA]</scope>
    <source>
        <strain evidence="1 2">North Korean</strain>
    </source>
</reference>
<name>A0A0J9W6H7_PLAVI</name>
<dbReference type="InterPro" id="IPR008780">
    <property type="entry name" value="Plasmodium_Vir"/>
</dbReference>